<sequence>MTSDTGTTTPRAAGHTTPRDDPADGVDFGLEQVNEVLAGMVGEVVADRPRDAELITCRLGLDGESPETLTLLGARFGVSRDRARQLYTRAVGVMVRQALATGEPDLGVFARRYPVGWGDERLVRTLLAETYATDGDIAAQDWAYLKLRLAGHDLQDSKRLAGFVFQRIAGWQQKGRWHLMPHPQPEDQPDDSWNPWLKRVEWAAGQPGELPVLPAGRLDYDDDGRGHMYSEKLGREVTFDTALQARLLRLLDASPRVADFRELPAAVPYEIDGTDRVHYPTAAARFTDGRTVLIDVLPLAHTALHVHRTRAAATRAHAHSQGWGYLAWTGSTKALPDLLSRKVPTRPESALTNRLATGPLSWPEFQSLRADLALLDLAALVHRHNWRWDRAPFRLTR</sequence>
<dbReference type="Gene3D" id="1.10.10.10">
    <property type="entry name" value="Winged helix-like DNA-binding domain superfamily/Winged helix DNA-binding domain"/>
    <property type="match status" value="1"/>
</dbReference>
<reference evidence="3" key="1">
    <citation type="submission" date="2015-07" db="EMBL/GenBank/DDBJ databases">
        <title>Nocardia seriolae U-1 whole genome shotgun sequence.</title>
        <authorList>
            <person name="Imajoh M."/>
            <person name="Fukumoto Y."/>
            <person name="Sukeda M."/>
            <person name="Yamane J."/>
            <person name="Yamasaki K."/>
            <person name="Shimizu M."/>
            <person name="Ohnishi K."/>
            <person name="Oshima S."/>
        </authorList>
    </citation>
    <scope>NUCLEOTIDE SEQUENCE [LARGE SCALE GENOMIC DNA]</scope>
    <source>
        <strain evidence="3">U-1</strain>
    </source>
</reference>
<dbReference type="RefSeq" id="WP_045438252.1">
    <property type="nucleotide sequence ID" value="NZ_AP017900.1"/>
</dbReference>
<gene>
    <name evidence="2" type="ORF">NSK11_contig00075-0014</name>
</gene>
<organism evidence="2 3">
    <name type="scientific">Nocardia seriolae</name>
    <dbReference type="NCBI Taxonomy" id="37332"/>
    <lineage>
        <taxon>Bacteria</taxon>
        <taxon>Bacillati</taxon>
        <taxon>Actinomycetota</taxon>
        <taxon>Actinomycetes</taxon>
        <taxon>Mycobacteriales</taxon>
        <taxon>Nocardiaceae</taxon>
        <taxon>Nocardia</taxon>
    </lineage>
</organism>
<evidence type="ECO:0000256" key="1">
    <source>
        <dbReference type="SAM" id="MobiDB-lite"/>
    </source>
</evidence>
<keyword evidence="3" id="KW-1185">Reference proteome</keyword>
<evidence type="ECO:0000313" key="2">
    <source>
        <dbReference type="EMBL" id="GAP30218.1"/>
    </source>
</evidence>
<dbReference type="EMBL" id="BBYQ01000075">
    <property type="protein sequence ID" value="GAP30218.1"/>
    <property type="molecule type" value="Genomic_DNA"/>
</dbReference>
<name>A0ABC9YZ38_9NOCA</name>
<proteinExistence type="predicted"/>
<dbReference type="GeneID" id="93376324"/>
<comment type="caution">
    <text evidence="2">The sequence shown here is derived from an EMBL/GenBank/DDBJ whole genome shotgun (WGS) entry which is preliminary data.</text>
</comment>
<reference evidence="2 3" key="2">
    <citation type="journal article" date="2016" name="Genome Announc.">
        <title>Draft Genome Sequence of Erythromycin- and Oxytetracycline-Sensitive Nocardia seriolae Strain U-1 (NBRC 110359).</title>
        <authorList>
            <person name="Imajoh M."/>
            <person name="Sukeda M."/>
            <person name="Shimizu M."/>
            <person name="Yamane J."/>
            <person name="Ohnishi K."/>
            <person name="Oshima S."/>
        </authorList>
    </citation>
    <scope>NUCLEOTIDE SEQUENCE [LARGE SCALE GENOMIC DNA]</scope>
    <source>
        <strain evidence="2 3">U-1</strain>
    </source>
</reference>
<evidence type="ECO:0000313" key="3">
    <source>
        <dbReference type="Proteomes" id="UP000037179"/>
    </source>
</evidence>
<evidence type="ECO:0008006" key="4">
    <source>
        <dbReference type="Google" id="ProtNLM"/>
    </source>
</evidence>
<dbReference type="InterPro" id="IPR013324">
    <property type="entry name" value="RNA_pol_sigma_r3/r4-like"/>
</dbReference>
<dbReference type="SUPFAM" id="SSF88659">
    <property type="entry name" value="Sigma3 and sigma4 domains of RNA polymerase sigma factors"/>
    <property type="match status" value="1"/>
</dbReference>
<dbReference type="Proteomes" id="UP000037179">
    <property type="component" value="Unassembled WGS sequence"/>
</dbReference>
<feature type="region of interest" description="Disordered" evidence="1">
    <location>
        <begin position="1"/>
        <end position="27"/>
    </location>
</feature>
<accession>A0ABC9YZ38</accession>
<protein>
    <recommendedName>
        <fullName evidence="4">RNA polymerase sigma-70 region 4 domain-containing protein</fullName>
    </recommendedName>
</protein>
<dbReference type="InterPro" id="IPR036388">
    <property type="entry name" value="WH-like_DNA-bd_sf"/>
</dbReference>
<feature type="compositionally biased region" description="Polar residues" evidence="1">
    <location>
        <begin position="1"/>
        <end position="10"/>
    </location>
</feature>
<dbReference type="AlphaFoldDB" id="A0ABC9YZ38"/>